<reference evidence="2 3" key="1">
    <citation type="submission" date="2023-09" db="EMBL/GenBank/DDBJ databases">
        <authorList>
            <person name="Qi X."/>
        </authorList>
    </citation>
    <scope>NUCLEOTIDE SEQUENCE [LARGE SCALE GENOMIC DNA]</scope>
    <source>
        <strain evidence="2 3">S1-1</strain>
    </source>
</reference>
<keyword evidence="1" id="KW-1133">Transmembrane helix</keyword>
<gene>
    <name evidence="2" type="ORF">RI844_14670</name>
</gene>
<dbReference type="RefSeq" id="WP_348395416.1">
    <property type="nucleotide sequence ID" value="NZ_CP136600.1"/>
</dbReference>
<accession>A0ABZ0GM26</accession>
<evidence type="ECO:0000313" key="3">
    <source>
        <dbReference type="Proteomes" id="UP001301442"/>
    </source>
</evidence>
<proteinExistence type="predicted"/>
<feature type="transmembrane region" description="Helical" evidence="1">
    <location>
        <begin position="21"/>
        <end position="50"/>
    </location>
</feature>
<keyword evidence="3" id="KW-1185">Reference proteome</keyword>
<dbReference type="Proteomes" id="UP001301442">
    <property type="component" value="Chromosome"/>
</dbReference>
<sequence>MFKFVSKILIAPLDWFVSLTAYSIFIWCYAQLVLAPAFLLALLCSISFSFVSIEKAIILLRFSGFFGIIIGLFFAEHIRKKYSVFGFLGYIAGHPEIDGRQQPEKGIVFRNGNLTRRST</sequence>
<feature type="transmembrane region" description="Helical" evidence="1">
    <location>
        <begin position="56"/>
        <end position="75"/>
    </location>
</feature>
<evidence type="ECO:0000313" key="2">
    <source>
        <dbReference type="EMBL" id="WOH36605.1"/>
    </source>
</evidence>
<keyword evidence="1" id="KW-0812">Transmembrane</keyword>
<organism evidence="2 3">
    <name type="scientific">Thalassotalea fonticola</name>
    <dbReference type="NCBI Taxonomy" id="3065649"/>
    <lineage>
        <taxon>Bacteria</taxon>
        <taxon>Pseudomonadati</taxon>
        <taxon>Pseudomonadota</taxon>
        <taxon>Gammaproteobacteria</taxon>
        <taxon>Alteromonadales</taxon>
        <taxon>Colwelliaceae</taxon>
        <taxon>Thalassotalea</taxon>
    </lineage>
</organism>
<dbReference type="EMBL" id="CP136600">
    <property type="protein sequence ID" value="WOH36605.1"/>
    <property type="molecule type" value="Genomic_DNA"/>
</dbReference>
<name>A0ABZ0GM26_9GAMM</name>
<evidence type="ECO:0000256" key="1">
    <source>
        <dbReference type="SAM" id="Phobius"/>
    </source>
</evidence>
<protein>
    <submittedName>
        <fullName evidence="2">Uncharacterized protein</fullName>
    </submittedName>
</protein>
<keyword evidence="1" id="KW-0472">Membrane</keyword>